<dbReference type="InterPro" id="IPR025509">
    <property type="entry name" value="DUF4396"/>
</dbReference>
<accession>A0ABU8E5J1</accession>
<keyword evidence="4" id="KW-1185">Reference proteome</keyword>
<reference evidence="3 4" key="1">
    <citation type="submission" date="2024-03" db="EMBL/GenBank/DDBJ databases">
        <title>Draft genome sequence of Klenkia terrae.</title>
        <authorList>
            <person name="Duangmal K."/>
            <person name="Chantavorakit T."/>
        </authorList>
    </citation>
    <scope>NUCLEOTIDE SEQUENCE [LARGE SCALE GENOMIC DNA]</scope>
    <source>
        <strain evidence="3 4">JCM 17786</strain>
    </source>
</reference>
<dbReference type="Proteomes" id="UP001373496">
    <property type="component" value="Unassembled WGS sequence"/>
</dbReference>
<feature type="transmembrane region" description="Helical" evidence="1">
    <location>
        <begin position="155"/>
        <end position="179"/>
    </location>
</feature>
<evidence type="ECO:0000313" key="4">
    <source>
        <dbReference type="Proteomes" id="UP001373496"/>
    </source>
</evidence>
<feature type="transmembrane region" description="Helical" evidence="1">
    <location>
        <begin position="191"/>
        <end position="211"/>
    </location>
</feature>
<dbReference type="Pfam" id="PF14342">
    <property type="entry name" value="DUF4396"/>
    <property type="match status" value="1"/>
</dbReference>
<evidence type="ECO:0000256" key="1">
    <source>
        <dbReference type="SAM" id="Phobius"/>
    </source>
</evidence>
<keyword evidence="1" id="KW-0472">Membrane</keyword>
<sequence length="223" mass="23465">MTTDMDMNTTMGAGLPEWLTPVAWTFAALALLSLAVIAADIWALGHRHRTATSEITWVGAALFLGPAALVLYRRYGRSSHTDAQPTHIRPVIVDSLPGGTASALAHMVGVPLVIASGLTIAGIDLWVMILVIAVLATALLTVHERTATGASTATALARAALTVAAFDIGMGGWMLLLHFNDLMPPAADVQFWFLMQIGILAGLLTGAPVVARLRRSTRLAPAV</sequence>
<keyword evidence="1" id="KW-0812">Transmembrane</keyword>
<feature type="transmembrane region" description="Helical" evidence="1">
    <location>
        <begin position="22"/>
        <end position="43"/>
    </location>
</feature>
<dbReference type="RefSeq" id="WP_336392255.1">
    <property type="nucleotide sequence ID" value="NZ_JBAPLV010000010.1"/>
</dbReference>
<keyword evidence="1" id="KW-1133">Transmembrane helix</keyword>
<comment type="caution">
    <text evidence="3">The sequence shown here is derived from an EMBL/GenBank/DDBJ whole genome shotgun (WGS) entry which is preliminary data.</text>
</comment>
<feature type="transmembrane region" description="Helical" evidence="1">
    <location>
        <begin position="55"/>
        <end position="72"/>
    </location>
</feature>
<gene>
    <name evidence="3" type="ORF">UXQ13_10585</name>
</gene>
<feature type="transmembrane region" description="Helical" evidence="1">
    <location>
        <begin position="125"/>
        <end position="143"/>
    </location>
</feature>
<protein>
    <submittedName>
        <fullName evidence="3">DUF4396 domain-containing protein</fullName>
    </submittedName>
</protein>
<proteinExistence type="predicted"/>
<dbReference type="EMBL" id="JBAPLV010000010">
    <property type="protein sequence ID" value="MEI4278913.1"/>
    <property type="molecule type" value="Genomic_DNA"/>
</dbReference>
<evidence type="ECO:0000259" key="2">
    <source>
        <dbReference type="Pfam" id="PF14342"/>
    </source>
</evidence>
<name>A0ABU8E5J1_9ACTN</name>
<feature type="domain" description="DUF4396" evidence="2">
    <location>
        <begin position="92"/>
        <end position="212"/>
    </location>
</feature>
<organism evidence="3 4">
    <name type="scientific">Klenkia terrae</name>
    <dbReference type="NCBI Taxonomy" id="1052259"/>
    <lineage>
        <taxon>Bacteria</taxon>
        <taxon>Bacillati</taxon>
        <taxon>Actinomycetota</taxon>
        <taxon>Actinomycetes</taxon>
        <taxon>Geodermatophilales</taxon>
        <taxon>Geodermatophilaceae</taxon>
        <taxon>Klenkia</taxon>
    </lineage>
</organism>
<evidence type="ECO:0000313" key="3">
    <source>
        <dbReference type="EMBL" id="MEI4278913.1"/>
    </source>
</evidence>